<comment type="caution">
    <text evidence="2">The sequence shown here is derived from an EMBL/GenBank/DDBJ whole genome shotgun (WGS) entry which is preliminary data.</text>
</comment>
<dbReference type="EMBL" id="RBIL01000001">
    <property type="protein sequence ID" value="RKQ93834.1"/>
    <property type="molecule type" value="Genomic_DNA"/>
</dbReference>
<dbReference type="RefSeq" id="WP_121252298.1">
    <property type="nucleotide sequence ID" value="NZ_RBIL01000001.1"/>
</dbReference>
<dbReference type="OrthoDB" id="9801785at2"/>
<accession>A0A660LK47</accession>
<dbReference type="Pfam" id="PF16363">
    <property type="entry name" value="GDP_Man_Dehyd"/>
    <property type="match status" value="1"/>
</dbReference>
<evidence type="ECO:0000313" key="2">
    <source>
        <dbReference type="EMBL" id="RKQ93834.1"/>
    </source>
</evidence>
<protein>
    <submittedName>
        <fullName evidence="2">GDP-4-dehydro-6-deoxy-D-mannose reductase</fullName>
    </submittedName>
</protein>
<dbReference type="Proteomes" id="UP000278962">
    <property type="component" value="Unassembled WGS sequence"/>
</dbReference>
<evidence type="ECO:0000259" key="1">
    <source>
        <dbReference type="Pfam" id="PF16363"/>
    </source>
</evidence>
<evidence type="ECO:0000313" key="3">
    <source>
        <dbReference type="Proteomes" id="UP000278962"/>
    </source>
</evidence>
<dbReference type="SUPFAM" id="SSF51735">
    <property type="entry name" value="NAD(P)-binding Rossmann-fold domains"/>
    <property type="match status" value="1"/>
</dbReference>
<dbReference type="AlphaFoldDB" id="A0A660LK47"/>
<dbReference type="PROSITE" id="PS51257">
    <property type="entry name" value="PROKAR_LIPOPROTEIN"/>
    <property type="match status" value="1"/>
</dbReference>
<organism evidence="2 3">
    <name type="scientific">Solirubrobacter pauli</name>
    <dbReference type="NCBI Taxonomy" id="166793"/>
    <lineage>
        <taxon>Bacteria</taxon>
        <taxon>Bacillati</taxon>
        <taxon>Actinomycetota</taxon>
        <taxon>Thermoleophilia</taxon>
        <taxon>Solirubrobacterales</taxon>
        <taxon>Solirubrobacteraceae</taxon>
        <taxon>Solirubrobacter</taxon>
    </lineage>
</organism>
<dbReference type="Gene3D" id="3.90.25.10">
    <property type="entry name" value="UDP-galactose 4-epimerase, domain 1"/>
    <property type="match status" value="1"/>
</dbReference>
<feature type="domain" description="NAD(P)-binding" evidence="1">
    <location>
        <begin position="35"/>
        <end position="289"/>
    </location>
</feature>
<dbReference type="InterPro" id="IPR036291">
    <property type="entry name" value="NAD(P)-bd_dom_sf"/>
</dbReference>
<keyword evidence="3" id="KW-1185">Reference proteome</keyword>
<dbReference type="PANTHER" id="PTHR43000">
    <property type="entry name" value="DTDP-D-GLUCOSE 4,6-DEHYDRATASE-RELATED"/>
    <property type="match status" value="1"/>
</dbReference>
<dbReference type="InterPro" id="IPR016040">
    <property type="entry name" value="NAD(P)-bd_dom"/>
</dbReference>
<name>A0A660LK47_9ACTN</name>
<gene>
    <name evidence="2" type="ORF">C8N24_3709</name>
</gene>
<reference evidence="2 3" key="1">
    <citation type="submission" date="2018-10" db="EMBL/GenBank/DDBJ databases">
        <title>Genomic Encyclopedia of Archaeal and Bacterial Type Strains, Phase II (KMG-II): from individual species to whole genera.</title>
        <authorList>
            <person name="Goeker M."/>
        </authorList>
    </citation>
    <scope>NUCLEOTIDE SEQUENCE [LARGE SCALE GENOMIC DNA]</scope>
    <source>
        <strain evidence="2 3">DSM 14954</strain>
    </source>
</reference>
<proteinExistence type="predicted"/>
<sequence>MRVFITGASGFAGAHLVAACEAAGDEVIAAPSSAEADLRDPAVTRALIADARPEVVYHLAARAHVGKSWDDPVGTIEQNVLVAANVLEAVRQDAPDATVVSVGSGEEYGPPETVPTTEVHPLRPQNPYAVSKASGGLAARFYADAYGLRVIHARAFNHSGPGQEPIYAIAAFAQQIARGLDAGEDPIRIETGNADTRRDYTDVRDIVRAYRLLAAQGTPGEVYNVCSGVTRSARELVAGLAEIAGVAVDHVVDPARVRAHEVMEIRGDASKLEAATGWRPQIPLEQTLADALASFRAA</sequence>
<dbReference type="Gene3D" id="3.40.50.720">
    <property type="entry name" value="NAD(P)-binding Rossmann-like Domain"/>
    <property type="match status" value="1"/>
</dbReference>